<keyword evidence="12" id="KW-1185">Reference proteome</keyword>
<feature type="transmembrane region" description="Helical" evidence="9">
    <location>
        <begin position="184"/>
        <end position="212"/>
    </location>
</feature>
<comment type="caution">
    <text evidence="11">The sequence shown here is derived from an EMBL/GenBank/DDBJ whole genome shotgun (WGS) entry which is preliminary data.</text>
</comment>
<feature type="transmembrane region" description="Helical" evidence="9">
    <location>
        <begin position="77"/>
        <end position="96"/>
    </location>
</feature>
<feature type="domain" description="ABC-2 type transporter transmembrane" evidence="10">
    <location>
        <begin position="76"/>
        <end position="256"/>
    </location>
</feature>
<dbReference type="GO" id="GO:0005886">
    <property type="term" value="C:plasma membrane"/>
    <property type="evidence" value="ECO:0007669"/>
    <property type="project" value="UniProtKB-SubCell"/>
</dbReference>
<dbReference type="PANTHER" id="PTHR30413:SF8">
    <property type="entry name" value="TRANSPORT PERMEASE PROTEIN"/>
    <property type="match status" value="1"/>
</dbReference>
<evidence type="ECO:0000313" key="12">
    <source>
        <dbReference type="Proteomes" id="UP000676325"/>
    </source>
</evidence>
<feature type="non-terminal residue" evidence="11">
    <location>
        <position position="1"/>
    </location>
</feature>
<feature type="transmembrane region" description="Helical" evidence="9">
    <location>
        <begin position="276"/>
        <end position="296"/>
    </location>
</feature>
<dbReference type="PANTHER" id="PTHR30413">
    <property type="entry name" value="INNER MEMBRANE TRANSPORT PERMEASE"/>
    <property type="match status" value="1"/>
</dbReference>
<evidence type="ECO:0000256" key="8">
    <source>
        <dbReference type="SAM" id="MobiDB-lite"/>
    </source>
</evidence>
<evidence type="ECO:0000259" key="10">
    <source>
        <dbReference type="Pfam" id="PF01061"/>
    </source>
</evidence>
<dbReference type="RefSeq" id="WP_212516704.1">
    <property type="nucleotide sequence ID" value="NZ_JAGSOH010000006.1"/>
</dbReference>
<proteinExistence type="inferred from homology"/>
<evidence type="ECO:0000256" key="2">
    <source>
        <dbReference type="ARBA" id="ARBA00007783"/>
    </source>
</evidence>
<feature type="transmembrane region" description="Helical" evidence="9">
    <location>
        <begin position="148"/>
        <end position="172"/>
    </location>
</feature>
<comment type="subcellular location">
    <subcellularLocation>
        <location evidence="1">Cell inner membrane</location>
        <topology evidence="1">Multi-pass membrane protein</topology>
    </subcellularLocation>
</comment>
<evidence type="ECO:0000256" key="4">
    <source>
        <dbReference type="ARBA" id="ARBA00022475"/>
    </source>
</evidence>
<dbReference type="InterPro" id="IPR013525">
    <property type="entry name" value="ABC2_TM"/>
</dbReference>
<keyword evidence="7 9" id="KW-0472">Membrane</keyword>
<keyword evidence="3" id="KW-0813">Transport</keyword>
<dbReference type="GO" id="GO:0140359">
    <property type="term" value="F:ABC-type transporter activity"/>
    <property type="evidence" value="ECO:0007669"/>
    <property type="project" value="InterPro"/>
</dbReference>
<organism evidence="11 12">
    <name type="scientific">Actinospica acidithermotolerans</name>
    <dbReference type="NCBI Taxonomy" id="2828514"/>
    <lineage>
        <taxon>Bacteria</taxon>
        <taxon>Bacillati</taxon>
        <taxon>Actinomycetota</taxon>
        <taxon>Actinomycetes</taxon>
        <taxon>Catenulisporales</taxon>
        <taxon>Actinospicaceae</taxon>
        <taxon>Actinospica</taxon>
    </lineage>
</organism>
<keyword evidence="5 9" id="KW-0812">Transmembrane</keyword>
<protein>
    <submittedName>
        <fullName evidence="11">ABC transporter permease</fullName>
    </submittedName>
</protein>
<gene>
    <name evidence="11" type="ORF">KDK95_04515</name>
</gene>
<evidence type="ECO:0000256" key="5">
    <source>
        <dbReference type="ARBA" id="ARBA00022692"/>
    </source>
</evidence>
<dbReference type="GO" id="GO:0015920">
    <property type="term" value="P:lipopolysaccharide transport"/>
    <property type="evidence" value="ECO:0007669"/>
    <property type="project" value="TreeGrafter"/>
</dbReference>
<feature type="transmembrane region" description="Helical" evidence="9">
    <location>
        <begin position="108"/>
        <end position="128"/>
    </location>
</feature>
<evidence type="ECO:0000256" key="9">
    <source>
        <dbReference type="SAM" id="Phobius"/>
    </source>
</evidence>
<evidence type="ECO:0000256" key="7">
    <source>
        <dbReference type="ARBA" id="ARBA00023136"/>
    </source>
</evidence>
<feature type="region of interest" description="Disordered" evidence="8">
    <location>
        <begin position="1"/>
        <end position="21"/>
    </location>
</feature>
<name>A0A941E7X4_9ACTN</name>
<dbReference type="Proteomes" id="UP000676325">
    <property type="component" value="Unassembled WGS sequence"/>
</dbReference>
<evidence type="ECO:0000313" key="11">
    <source>
        <dbReference type="EMBL" id="MBR7825558.1"/>
    </source>
</evidence>
<evidence type="ECO:0000256" key="3">
    <source>
        <dbReference type="ARBA" id="ARBA00022448"/>
    </source>
</evidence>
<keyword evidence="6 9" id="KW-1133">Transmembrane helix</keyword>
<comment type="similarity">
    <text evidence="2">Belongs to the ABC-2 integral membrane protein family.</text>
</comment>
<sequence>QAPPPPPRPESMSSMVDTQSPPRDVSLDHLEHHVFRSRKSGVPSLRRYLPELWERREFVYELARCTLRGQNYTNVFGQLWLVLNPLLMGCVYFVLVDIINGSKHASNYFAVLLAGLFLYTFFSSMLSQSAGSIIGSSRLVLNSRLPRLVMPITQMVIAFFRFAPSLIVLLVVHQLQHVHWGIAAVYAIPAFLEVAMFGAGLGFICATAQVYFRDFSNFLPYVTRIWMFLSPVLWQLNQVLGKHDLKAHLLPLNPLSPMIGAWGDALVYNVAPPYSWLLQGLAWGLGTLVVGTFVFIRREREFSVRL</sequence>
<reference evidence="11" key="1">
    <citation type="submission" date="2021-04" db="EMBL/GenBank/DDBJ databases">
        <title>Genome based classification of Actinospica acidithermotolerans sp. nov., an actinobacterium isolated from an Indonesian hot spring.</title>
        <authorList>
            <person name="Kusuma A.B."/>
            <person name="Putra K.E."/>
            <person name="Nafisah S."/>
            <person name="Loh J."/>
            <person name="Nouioui I."/>
            <person name="Goodfellow M."/>
        </authorList>
    </citation>
    <scope>NUCLEOTIDE SEQUENCE</scope>
    <source>
        <strain evidence="11">MGRD01-02</strain>
    </source>
</reference>
<evidence type="ECO:0000256" key="6">
    <source>
        <dbReference type="ARBA" id="ARBA00022989"/>
    </source>
</evidence>
<feature type="compositionally biased region" description="Polar residues" evidence="8">
    <location>
        <begin position="11"/>
        <end position="21"/>
    </location>
</feature>
<accession>A0A941E7X4</accession>
<dbReference type="EMBL" id="JAGSOH010000006">
    <property type="protein sequence ID" value="MBR7825558.1"/>
    <property type="molecule type" value="Genomic_DNA"/>
</dbReference>
<dbReference type="AlphaFoldDB" id="A0A941E7X4"/>
<dbReference type="Pfam" id="PF01061">
    <property type="entry name" value="ABC2_membrane"/>
    <property type="match status" value="1"/>
</dbReference>
<evidence type="ECO:0000256" key="1">
    <source>
        <dbReference type="ARBA" id="ARBA00004429"/>
    </source>
</evidence>
<keyword evidence="4" id="KW-1003">Cell membrane</keyword>